<name>A0A1Z4GRL4_9CYAN</name>
<keyword evidence="2" id="KW-1185">Reference proteome</keyword>
<dbReference type="EMBL" id="AP018176">
    <property type="protein sequence ID" value="BAY20127.1"/>
    <property type="molecule type" value="Genomic_DNA"/>
</dbReference>
<evidence type="ECO:0000313" key="2">
    <source>
        <dbReference type="Proteomes" id="UP000218287"/>
    </source>
</evidence>
<geneLocation type="plasmid" evidence="2">
    <name>Plasmid2 dna</name>
</geneLocation>
<evidence type="ECO:0000313" key="1">
    <source>
        <dbReference type="EMBL" id="BAY20127.1"/>
    </source>
</evidence>
<organism evidence="1 2">
    <name type="scientific">Anabaenopsis circularis NIES-21</name>
    <dbReference type="NCBI Taxonomy" id="1085406"/>
    <lineage>
        <taxon>Bacteria</taxon>
        <taxon>Bacillati</taxon>
        <taxon>Cyanobacteriota</taxon>
        <taxon>Cyanophyceae</taxon>
        <taxon>Nostocales</taxon>
        <taxon>Nodulariaceae</taxon>
        <taxon>Anabaenopsis</taxon>
    </lineage>
</organism>
<proteinExistence type="predicted"/>
<reference evidence="1 2" key="1">
    <citation type="submission" date="2017-06" db="EMBL/GenBank/DDBJ databases">
        <title>Genome sequencing of cyanobaciteial culture collection at National Institute for Environmental Studies (NIES).</title>
        <authorList>
            <person name="Hirose Y."/>
            <person name="Shimura Y."/>
            <person name="Fujisawa T."/>
            <person name="Nakamura Y."/>
            <person name="Kawachi M."/>
        </authorList>
    </citation>
    <scope>NUCLEOTIDE SEQUENCE [LARGE SCALE GENOMIC DNA]</scope>
    <source>
        <strain evidence="1 2">NIES-21</strain>
        <plasmid evidence="2">Plasmid2 dna</plasmid>
    </source>
</reference>
<dbReference type="OrthoDB" id="9891297at2"/>
<dbReference type="Proteomes" id="UP000218287">
    <property type="component" value="Plasmid Plasmid2 dna"/>
</dbReference>
<dbReference type="AlphaFoldDB" id="A0A1Z4GRL4"/>
<protein>
    <submittedName>
        <fullName evidence="1">Uncharacterized protein</fullName>
    </submittedName>
</protein>
<gene>
    <name evidence="1" type="ORF">NIES21_59970</name>
</gene>
<accession>A0A1Z4GRL4</accession>
<keyword evidence="1" id="KW-0614">Plasmid</keyword>
<sequence>MVTYASPHKYILLTTERELDDAGANIFGCNLQQAKSKKQATDYLRKMASYRQSIRQNNKNWIDIYIKSRGKYKFVVTADCVEGFSANKYVFSCQTIKEIKSWLSNKVYKTECCFDENRGNTVLYARFTNWDDASEFALYLEQFDLDCYVDERTRYSA</sequence>